<protein>
    <submittedName>
        <fullName evidence="2">Uncharacterized protein</fullName>
    </submittedName>
</protein>
<evidence type="ECO:0000313" key="3">
    <source>
        <dbReference type="Proteomes" id="UP001343600"/>
    </source>
</evidence>
<dbReference type="EMBL" id="JAZEIP010000025">
    <property type="protein sequence ID" value="MEE4041481.1"/>
    <property type="molecule type" value="Genomic_DNA"/>
</dbReference>
<sequence>MKKVDSWTATYEDFHSCSERFTEELDRFHEQIRDSQTMLVQTNQASESELKSLQKSFVGITEKLSQSVEANKNAVELVVQIHKQSKIIFFGVGLGFVLVSGLAIFGASYATATRESPLEVEIRQDAARFELIWGKATPREKAMLQKIWSRPPAAR</sequence>
<name>A0ABU7NAD2_PSEVI</name>
<dbReference type="Proteomes" id="UP001343600">
    <property type="component" value="Unassembled WGS sequence"/>
</dbReference>
<keyword evidence="1" id="KW-1133">Transmembrane helix</keyword>
<comment type="caution">
    <text evidence="2">The sequence shown here is derived from an EMBL/GenBank/DDBJ whole genome shotgun (WGS) entry which is preliminary data.</text>
</comment>
<proteinExistence type="predicted"/>
<accession>A0ABU7NAD2</accession>
<reference evidence="2 3" key="1">
    <citation type="submission" date="2024-01" db="EMBL/GenBank/DDBJ databases">
        <title>Characterization of Pseudomonas viridiflava in Georgia, USA.</title>
        <authorList>
            <person name="Zhao M."/>
            <person name="Dutta B."/>
        </authorList>
    </citation>
    <scope>NUCLEOTIDE SEQUENCE [LARGE SCALE GENOMIC DNA]</scope>
    <source>
        <strain evidence="2 3">21GA0539</strain>
    </source>
</reference>
<keyword evidence="1" id="KW-0812">Transmembrane</keyword>
<evidence type="ECO:0000313" key="2">
    <source>
        <dbReference type="EMBL" id="MEE4041481.1"/>
    </source>
</evidence>
<feature type="transmembrane region" description="Helical" evidence="1">
    <location>
        <begin position="87"/>
        <end position="110"/>
    </location>
</feature>
<dbReference type="RefSeq" id="WP_330512569.1">
    <property type="nucleotide sequence ID" value="NZ_JAZEIH010000004.1"/>
</dbReference>
<keyword evidence="1" id="KW-0472">Membrane</keyword>
<gene>
    <name evidence="2" type="ORF">V2I87_15400</name>
</gene>
<organism evidence="2 3">
    <name type="scientific">Pseudomonas viridiflava</name>
    <name type="common">Phytomonas viridiflava</name>
    <dbReference type="NCBI Taxonomy" id="33069"/>
    <lineage>
        <taxon>Bacteria</taxon>
        <taxon>Pseudomonadati</taxon>
        <taxon>Pseudomonadota</taxon>
        <taxon>Gammaproteobacteria</taxon>
        <taxon>Pseudomonadales</taxon>
        <taxon>Pseudomonadaceae</taxon>
        <taxon>Pseudomonas</taxon>
    </lineage>
</organism>
<evidence type="ECO:0000256" key="1">
    <source>
        <dbReference type="SAM" id="Phobius"/>
    </source>
</evidence>
<keyword evidence="3" id="KW-1185">Reference proteome</keyword>